<organism evidence="1 2">
    <name type="scientific">Cetraspora pellucida</name>
    <dbReference type="NCBI Taxonomy" id="1433469"/>
    <lineage>
        <taxon>Eukaryota</taxon>
        <taxon>Fungi</taxon>
        <taxon>Fungi incertae sedis</taxon>
        <taxon>Mucoromycota</taxon>
        <taxon>Glomeromycotina</taxon>
        <taxon>Glomeromycetes</taxon>
        <taxon>Diversisporales</taxon>
        <taxon>Gigasporaceae</taxon>
        <taxon>Cetraspora</taxon>
    </lineage>
</organism>
<protein>
    <submittedName>
        <fullName evidence="1">6018_t:CDS:1</fullName>
    </submittedName>
</protein>
<evidence type="ECO:0000313" key="2">
    <source>
        <dbReference type="Proteomes" id="UP000789366"/>
    </source>
</evidence>
<gene>
    <name evidence="1" type="ORF">SPELUC_LOCUS12316</name>
</gene>
<keyword evidence="2" id="KW-1185">Reference proteome</keyword>
<evidence type="ECO:0000313" key="1">
    <source>
        <dbReference type="EMBL" id="CAG8719240.1"/>
    </source>
</evidence>
<comment type="caution">
    <text evidence="1">The sequence shown here is derived from an EMBL/GenBank/DDBJ whole genome shotgun (WGS) entry which is preliminary data.</text>
</comment>
<reference evidence="1" key="1">
    <citation type="submission" date="2021-06" db="EMBL/GenBank/DDBJ databases">
        <authorList>
            <person name="Kallberg Y."/>
            <person name="Tangrot J."/>
            <person name="Rosling A."/>
        </authorList>
    </citation>
    <scope>NUCLEOTIDE SEQUENCE</scope>
    <source>
        <strain evidence="1">28 12/20/2015</strain>
    </source>
</reference>
<proteinExistence type="predicted"/>
<feature type="non-terminal residue" evidence="1">
    <location>
        <position position="116"/>
    </location>
</feature>
<name>A0ACA9PQL2_9GLOM</name>
<dbReference type="EMBL" id="CAJVPW010028776">
    <property type="protein sequence ID" value="CAG8719240.1"/>
    <property type="molecule type" value="Genomic_DNA"/>
</dbReference>
<sequence>MSTGDLESVYHKIILQVEIQAREIHAMISSERIRIQHIYRITLFEPLLCHISIFALKKTYDELIKTSNATLDSPLKPCTGTLRFTMRIPCSHVIREHLKTGQTLQKVDFHEHWWIQ</sequence>
<accession>A0ACA9PQL2</accession>
<dbReference type="Proteomes" id="UP000789366">
    <property type="component" value="Unassembled WGS sequence"/>
</dbReference>